<feature type="region of interest" description="Disordered" evidence="1">
    <location>
        <begin position="1"/>
        <end position="38"/>
    </location>
</feature>
<evidence type="ECO:0000313" key="3">
    <source>
        <dbReference type="EMBL" id="CAE7054265.1"/>
    </source>
</evidence>
<name>A0A8H3DU01_9AGAM</name>
<keyword evidence="2" id="KW-0472">Membrane</keyword>
<accession>A0A8H3DU01</accession>
<comment type="caution">
    <text evidence="3">The sequence shown here is derived from an EMBL/GenBank/DDBJ whole genome shotgun (WGS) entry which is preliminary data.</text>
</comment>
<gene>
    <name evidence="3" type="ORF">RDB_LOCUS3107</name>
</gene>
<sequence>MHRPTQQYSRVDNPSSDLMQRRANTPSPSLSKDPSLDSAPTKKKLATVIIMVLPLVLQAAMSLVIACIVIFPLHQSQYMIERHPTVPLADGTSVELDGYHLLQSDITTLLSVSLVILRWVAAAWTGPLCWRVVCLLGGFHGIQRQDIRWVSSRKVLPPSTHVRHPLAFVLGIILLVSVVPQAFSPLLTGAIMWEPITLNLNEIPGHPRPTVSVTGTMPGGNLRISPYSLTSLPMRFARDYITSWGINNETYVSKRVVSSIAGLGINSTLANVTLPYLHTSVEWYKAIPSQMEKRLNETLIGNGTISREVAYLSSTAGFIWLTTVEKDPQENNSWYLILRIRESSSCPSDLEWVPGACFAMGHVSFNATSGYCLNCRVTFRSVIQNDTDLHLIQPGSMYSDNFVARQLPTYVTDLIPLAVSLPSPEANPTLYVQLFLSRAYSALWSSVIDTSNSSTIPSDYSPPLPALRAQVDIARVSAWLVIQLAATCAGLVFLYLQSKSKHPLIEDTSMIAFDMDSSDAPRPSAHDKSEPTSLFRIQPDGDVWKVVPNV</sequence>
<reference evidence="3" key="1">
    <citation type="submission" date="2021-01" db="EMBL/GenBank/DDBJ databases">
        <authorList>
            <person name="Kaushik A."/>
        </authorList>
    </citation>
    <scope>NUCLEOTIDE SEQUENCE</scope>
    <source>
        <strain evidence="3">AG5</strain>
    </source>
</reference>
<dbReference type="AlphaFoldDB" id="A0A8H3DU01"/>
<feature type="compositionally biased region" description="Polar residues" evidence="1">
    <location>
        <begin position="1"/>
        <end position="25"/>
    </location>
</feature>
<evidence type="ECO:0008006" key="5">
    <source>
        <dbReference type="Google" id="ProtNLM"/>
    </source>
</evidence>
<proteinExistence type="predicted"/>
<keyword evidence="2" id="KW-0812">Transmembrane</keyword>
<evidence type="ECO:0000256" key="1">
    <source>
        <dbReference type="SAM" id="MobiDB-lite"/>
    </source>
</evidence>
<organism evidence="3 4">
    <name type="scientific">Rhizoctonia solani</name>
    <dbReference type="NCBI Taxonomy" id="456999"/>
    <lineage>
        <taxon>Eukaryota</taxon>
        <taxon>Fungi</taxon>
        <taxon>Dikarya</taxon>
        <taxon>Basidiomycota</taxon>
        <taxon>Agaricomycotina</taxon>
        <taxon>Agaricomycetes</taxon>
        <taxon>Cantharellales</taxon>
        <taxon>Ceratobasidiaceae</taxon>
        <taxon>Rhizoctonia</taxon>
    </lineage>
</organism>
<feature type="compositionally biased region" description="Low complexity" evidence="1">
    <location>
        <begin position="26"/>
        <end position="38"/>
    </location>
</feature>
<keyword evidence="2" id="KW-1133">Transmembrane helix</keyword>
<evidence type="ECO:0000313" key="4">
    <source>
        <dbReference type="Proteomes" id="UP000663827"/>
    </source>
</evidence>
<feature type="transmembrane region" description="Helical" evidence="2">
    <location>
        <begin position="162"/>
        <end position="183"/>
    </location>
</feature>
<dbReference type="Proteomes" id="UP000663827">
    <property type="component" value="Unassembled WGS sequence"/>
</dbReference>
<feature type="transmembrane region" description="Helical" evidence="2">
    <location>
        <begin position="45"/>
        <end position="71"/>
    </location>
</feature>
<feature type="transmembrane region" description="Helical" evidence="2">
    <location>
        <begin position="119"/>
        <end position="142"/>
    </location>
</feature>
<dbReference type="EMBL" id="CAJNJQ010000071">
    <property type="protein sequence ID" value="CAE7054265.1"/>
    <property type="molecule type" value="Genomic_DNA"/>
</dbReference>
<protein>
    <recommendedName>
        <fullName evidence="5">Transmembrane protein</fullName>
    </recommendedName>
</protein>
<evidence type="ECO:0000256" key="2">
    <source>
        <dbReference type="SAM" id="Phobius"/>
    </source>
</evidence>